<dbReference type="InterPro" id="IPR023214">
    <property type="entry name" value="HAD_sf"/>
</dbReference>
<evidence type="ECO:0000256" key="1">
    <source>
        <dbReference type="ARBA" id="ARBA00004370"/>
    </source>
</evidence>
<dbReference type="SFLD" id="SFLDS00003">
    <property type="entry name" value="Haloacid_Dehalogenase"/>
    <property type="match status" value="1"/>
</dbReference>
<dbReference type="GO" id="GO:0016887">
    <property type="term" value="F:ATP hydrolysis activity"/>
    <property type="evidence" value="ECO:0007669"/>
    <property type="project" value="InterPro"/>
</dbReference>
<dbReference type="PROSITE" id="PS51257">
    <property type="entry name" value="PROKAR_LIPOPROTEIN"/>
    <property type="match status" value="1"/>
</dbReference>
<accession>J9GDU8</accession>
<dbReference type="Pfam" id="PF00702">
    <property type="entry name" value="Hydrolase"/>
    <property type="match status" value="1"/>
</dbReference>
<dbReference type="InterPro" id="IPR001757">
    <property type="entry name" value="P_typ_ATPase"/>
</dbReference>
<comment type="subcellular location">
    <subcellularLocation>
        <location evidence="1">Membrane</location>
    </subcellularLocation>
</comment>
<protein>
    <submittedName>
        <fullName evidence="7">Lead cadmium zinc and mercury transporting ATPase</fullName>
    </submittedName>
</protein>
<dbReference type="GO" id="GO:0016020">
    <property type="term" value="C:membrane"/>
    <property type="evidence" value="ECO:0007669"/>
    <property type="project" value="UniProtKB-SubCell"/>
</dbReference>
<dbReference type="InterPro" id="IPR036412">
    <property type="entry name" value="HAD-like_sf"/>
</dbReference>
<proteinExistence type="predicted"/>
<dbReference type="SUPFAM" id="SSF56784">
    <property type="entry name" value="HAD-like"/>
    <property type="match status" value="1"/>
</dbReference>
<dbReference type="InterPro" id="IPR023299">
    <property type="entry name" value="ATPase_P-typ_cyto_dom_N"/>
</dbReference>
<evidence type="ECO:0000256" key="3">
    <source>
        <dbReference type="ARBA" id="ARBA00022967"/>
    </source>
</evidence>
<keyword evidence="4 6" id="KW-1133">Transmembrane helix</keyword>
<dbReference type="GO" id="GO:0055070">
    <property type="term" value="P:copper ion homeostasis"/>
    <property type="evidence" value="ECO:0007669"/>
    <property type="project" value="TreeGrafter"/>
</dbReference>
<evidence type="ECO:0000256" key="6">
    <source>
        <dbReference type="SAM" id="Phobius"/>
    </source>
</evidence>
<dbReference type="GO" id="GO:0043682">
    <property type="term" value="F:P-type divalent copper transporter activity"/>
    <property type="evidence" value="ECO:0007669"/>
    <property type="project" value="TreeGrafter"/>
</dbReference>
<keyword evidence="2 6" id="KW-0812">Transmembrane</keyword>
<reference evidence="7" key="1">
    <citation type="journal article" date="2012" name="PLoS ONE">
        <title>Gene sets for utilization of primary and secondary nutrition supplies in the distal gut of endangered iberian lynx.</title>
        <authorList>
            <person name="Alcaide M."/>
            <person name="Messina E."/>
            <person name="Richter M."/>
            <person name="Bargiela R."/>
            <person name="Peplies J."/>
            <person name="Huws S.A."/>
            <person name="Newbold C.J."/>
            <person name="Golyshin P.N."/>
            <person name="Simon M.A."/>
            <person name="Lopez G."/>
            <person name="Yakimov M.M."/>
            <person name="Ferrer M."/>
        </authorList>
    </citation>
    <scope>NUCLEOTIDE SEQUENCE</scope>
</reference>
<dbReference type="SFLD" id="SFLDF00027">
    <property type="entry name" value="p-type_atpase"/>
    <property type="match status" value="1"/>
</dbReference>
<dbReference type="PRINTS" id="PR00119">
    <property type="entry name" value="CATATPASE"/>
</dbReference>
<dbReference type="PANTHER" id="PTHR43520">
    <property type="entry name" value="ATP7, ISOFORM B"/>
    <property type="match status" value="1"/>
</dbReference>
<dbReference type="GO" id="GO:0005507">
    <property type="term" value="F:copper ion binding"/>
    <property type="evidence" value="ECO:0007669"/>
    <property type="project" value="TreeGrafter"/>
</dbReference>
<evidence type="ECO:0000313" key="7">
    <source>
        <dbReference type="EMBL" id="EJW99977.1"/>
    </source>
</evidence>
<comment type="caution">
    <text evidence="7">The sequence shown here is derived from an EMBL/GenBank/DDBJ whole genome shotgun (WGS) entry which is preliminary data.</text>
</comment>
<keyword evidence="3" id="KW-1278">Translocase</keyword>
<feature type="transmembrane region" description="Helical" evidence="6">
    <location>
        <begin position="255"/>
        <end position="274"/>
    </location>
</feature>
<dbReference type="EMBL" id="AMCI01003577">
    <property type="protein sequence ID" value="EJW99977.1"/>
    <property type="molecule type" value="Genomic_DNA"/>
</dbReference>
<evidence type="ECO:0000256" key="4">
    <source>
        <dbReference type="ARBA" id="ARBA00022989"/>
    </source>
</evidence>
<dbReference type="Gene3D" id="3.40.1110.10">
    <property type="entry name" value="Calcium-transporting ATPase, cytoplasmic domain N"/>
    <property type="match status" value="1"/>
</dbReference>
<dbReference type="Gene3D" id="3.40.50.1000">
    <property type="entry name" value="HAD superfamily/HAD-like"/>
    <property type="match status" value="1"/>
</dbReference>
<name>J9GDU8_9ZZZZ</name>
<sequence>MDKTGTLTMGHPGVVGCWFAEESPYRSIFFSLEKTSSHPLAGAVCEYLKREPLLAVSKFSETPGQGITAQVNGHCYEIGSWERLTSQRKLSSALPLHQVEDWMQQAYTLVALADEMEIVAVLALADELKSTSVRAVARLHELGIRTCILTGDTEATAAAVARKVGIEDYEAGLLPADKVAYIERLQVEGHCVAMVGDGINDSAALAQADLSVAMGRGSDIAMETAMMTLVSSDLIRLPDAIRLSQRTVRTIRQNLFWAFFYNVVSIPIAAGLLYPLCGFMLNPMVAGAAMALSSVSVVTNSLRSGYKR</sequence>
<evidence type="ECO:0000256" key="5">
    <source>
        <dbReference type="ARBA" id="ARBA00023136"/>
    </source>
</evidence>
<evidence type="ECO:0000256" key="2">
    <source>
        <dbReference type="ARBA" id="ARBA00022692"/>
    </source>
</evidence>
<dbReference type="PANTHER" id="PTHR43520:SF8">
    <property type="entry name" value="P-TYPE CU(+) TRANSPORTER"/>
    <property type="match status" value="1"/>
</dbReference>
<organism evidence="7">
    <name type="scientific">gut metagenome</name>
    <dbReference type="NCBI Taxonomy" id="749906"/>
    <lineage>
        <taxon>unclassified sequences</taxon>
        <taxon>metagenomes</taxon>
        <taxon>organismal metagenomes</taxon>
    </lineage>
</organism>
<dbReference type="PROSITE" id="PS01229">
    <property type="entry name" value="COF_2"/>
    <property type="match status" value="1"/>
</dbReference>
<dbReference type="SFLD" id="SFLDG00002">
    <property type="entry name" value="C1.7:_P-type_atpase_like"/>
    <property type="match status" value="1"/>
</dbReference>
<keyword evidence="5 6" id="KW-0472">Membrane</keyword>
<dbReference type="InterPro" id="IPR044492">
    <property type="entry name" value="P_typ_ATPase_HD_dom"/>
</dbReference>
<dbReference type="NCBIfam" id="TIGR01494">
    <property type="entry name" value="ATPase_P-type"/>
    <property type="match status" value="1"/>
</dbReference>
<dbReference type="AlphaFoldDB" id="J9GDU8"/>
<feature type="transmembrane region" description="Helical" evidence="6">
    <location>
        <begin position="280"/>
        <end position="302"/>
    </location>
</feature>
<dbReference type="GO" id="GO:0005524">
    <property type="term" value="F:ATP binding"/>
    <property type="evidence" value="ECO:0007669"/>
    <property type="project" value="InterPro"/>
</dbReference>
<gene>
    <name evidence="7" type="ORF">EVA_11910</name>
</gene>